<evidence type="ECO:0008006" key="9">
    <source>
        <dbReference type="Google" id="ProtNLM"/>
    </source>
</evidence>
<evidence type="ECO:0000313" key="8">
    <source>
        <dbReference type="Proteomes" id="UP001549920"/>
    </source>
</evidence>
<dbReference type="EMBL" id="JBEUOH010000011">
    <property type="protein sequence ID" value="KAL0881564.1"/>
    <property type="molecule type" value="Genomic_DNA"/>
</dbReference>
<reference evidence="7 8" key="1">
    <citation type="submission" date="2024-06" db="EMBL/GenBank/DDBJ databases">
        <title>A chromosome-level genome assembly of beet webworm, Loxostege sticticalis.</title>
        <authorList>
            <person name="Zhang Y."/>
        </authorList>
    </citation>
    <scope>NUCLEOTIDE SEQUENCE [LARGE SCALE GENOMIC DNA]</scope>
    <source>
        <strain evidence="7">AQ026</strain>
        <tissue evidence="7">Whole body</tissue>
    </source>
</reference>
<keyword evidence="3 6" id="KW-0812">Transmembrane</keyword>
<evidence type="ECO:0000256" key="6">
    <source>
        <dbReference type="SAM" id="Phobius"/>
    </source>
</evidence>
<evidence type="ECO:0000256" key="4">
    <source>
        <dbReference type="ARBA" id="ARBA00022989"/>
    </source>
</evidence>
<feature type="transmembrane region" description="Helical" evidence="6">
    <location>
        <begin position="16"/>
        <end position="37"/>
    </location>
</feature>
<evidence type="ECO:0000256" key="1">
    <source>
        <dbReference type="ARBA" id="ARBA00004651"/>
    </source>
</evidence>
<comment type="caution">
    <text evidence="7">The sequence shown here is derived from an EMBL/GenBank/DDBJ whole genome shotgun (WGS) entry which is preliminary data.</text>
</comment>
<keyword evidence="2" id="KW-1003">Cell membrane</keyword>
<organism evidence="7 8">
    <name type="scientific">Loxostege sticticalis</name>
    <name type="common">Beet webworm moth</name>
    <dbReference type="NCBI Taxonomy" id="481309"/>
    <lineage>
        <taxon>Eukaryota</taxon>
        <taxon>Metazoa</taxon>
        <taxon>Ecdysozoa</taxon>
        <taxon>Arthropoda</taxon>
        <taxon>Hexapoda</taxon>
        <taxon>Insecta</taxon>
        <taxon>Pterygota</taxon>
        <taxon>Neoptera</taxon>
        <taxon>Endopterygota</taxon>
        <taxon>Lepidoptera</taxon>
        <taxon>Glossata</taxon>
        <taxon>Ditrysia</taxon>
        <taxon>Pyraloidea</taxon>
        <taxon>Crambidae</taxon>
        <taxon>Pyraustinae</taxon>
        <taxon>Loxostege</taxon>
    </lineage>
</organism>
<keyword evidence="5 6" id="KW-0472">Membrane</keyword>
<evidence type="ECO:0000256" key="2">
    <source>
        <dbReference type="ARBA" id="ARBA00022475"/>
    </source>
</evidence>
<sequence>MNLSDDLKITSPSARGWGWIAASVFYSFGEFLILWFLSEITDYSFVVTYITLVAHDCEQVYFCSLLRMILMRVYVMKAHVVKTFSSNNREAKRKLSKIEALSKKAQLDISSLHRNYELLHKCSEQLNSIMSLPIMIMLFCSGLSTTMLLRTIFKALQNTNEVVMGKGMIAYASSRCLRYTVMVIIPCYYSSVTTTQVSYMRTMLHDAMNQVNIGKVDRRRVKAFFQLTRENEFAYAIWGVIRLNMSLPLSYLSLCTTYLVIIIQFAKFID</sequence>
<proteinExistence type="predicted"/>
<dbReference type="Pfam" id="PF08395">
    <property type="entry name" value="7tm_7"/>
    <property type="match status" value="1"/>
</dbReference>
<evidence type="ECO:0000256" key="3">
    <source>
        <dbReference type="ARBA" id="ARBA00022692"/>
    </source>
</evidence>
<comment type="subcellular location">
    <subcellularLocation>
        <location evidence="1">Cell membrane</location>
        <topology evidence="1">Multi-pass membrane protein</topology>
    </subcellularLocation>
</comment>
<feature type="transmembrane region" description="Helical" evidence="6">
    <location>
        <begin position="129"/>
        <end position="149"/>
    </location>
</feature>
<keyword evidence="8" id="KW-1185">Reference proteome</keyword>
<evidence type="ECO:0000313" key="7">
    <source>
        <dbReference type="EMBL" id="KAL0881564.1"/>
    </source>
</evidence>
<protein>
    <recommendedName>
        <fullName evidence="9">Gustatory receptor</fullName>
    </recommendedName>
</protein>
<evidence type="ECO:0000256" key="5">
    <source>
        <dbReference type="ARBA" id="ARBA00023136"/>
    </source>
</evidence>
<dbReference type="Proteomes" id="UP001549920">
    <property type="component" value="Unassembled WGS sequence"/>
</dbReference>
<feature type="transmembrane region" description="Helical" evidence="6">
    <location>
        <begin position="249"/>
        <end position="269"/>
    </location>
</feature>
<gene>
    <name evidence="7" type="ORF">ABMA27_001395</name>
</gene>
<name>A0ABR3HYD2_LOXSC</name>
<accession>A0ABR3HYD2</accession>
<dbReference type="InterPro" id="IPR013604">
    <property type="entry name" value="7TM_chemorcpt"/>
</dbReference>
<keyword evidence="4 6" id="KW-1133">Transmembrane helix</keyword>